<dbReference type="InterPro" id="IPR013766">
    <property type="entry name" value="Thioredoxin_domain"/>
</dbReference>
<gene>
    <name evidence="8" type="ORF">FJM67_03630</name>
</gene>
<dbReference type="GO" id="GO:0030288">
    <property type="term" value="C:outer membrane-bounded periplasmic space"/>
    <property type="evidence" value="ECO:0007669"/>
    <property type="project" value="InterPro"/>
</dbReference>
<reference evidence="8 9" key="1">
    <citation type="submission" date="2019-06" db="EMBL/GenBank/DDBJ databases">
        <title>A novel bacterium of genus Marinomonas, isolated from coastal sand.</title>
        <authorList>
            <person name="Huang H."/>
            <person name="Mo K."/>
            <person name="Hu Y."/>
        </authorList>
    </citation>
    <scope>NUCLEOTIDE SEQUENCE [LARGE SCALE GENOMIC DNA]</scope>
    <source>
        <strain evidence="8 9">HB171799</strain>
    </source>
</reference>
<keyword evidence="5" id="KW-0676">Redox-active center</keyword>
<dbReference type="PROSITE" id="PS51352">
    <property type="entry name" value="THIOREDOXIN_2"/>
    <property type="match status" value="1"/>
</dbReference>
<protein>
    <submittedName>
        <fullName evidence="8">DsbE family thiol:disulfide interchange protein</fullName>
    </submittedName>
</protein>
<dbReference type="Pfam" id="PF08534">
    <property type="entry name" value="Redoxin"/>
    <property type="match status" value="1"/>
</dbReference>
<dbReference type="GO" id="GO:0015036">
    <property type="term" value="F:disulfide oxidoreductase activity"/>
    <property type="evidence" value="ECO:0007669"/>
    <property type="project" value="InterPro"/>
</dbReference>
<dbReference type="RefSeq" id="WP_140587312.1">
    <property type="nucleotide sequence ID" value="NZ_VFRR01000004.1"/>
</dbReference>
<keyword evidence="6" id="KW-0472">Membrane</keyword>
<keyword evidence="3" id="KW-0201">Cytochrome c-type biogenesis</keyword>
<dbReference type="GO" id="GO:0017004">
    <property type="term" value="P:cytochrome complex assembly"/>
    <property type="evidence" value="ECO:0007669"/>
    <property type="project" value="UniProtKB-KW"/>
</dbReference>
<comment type="subcellular location">
    <subcellularLocation>
        <location evidence="1">Cell inner membrane</location>
        <topology evidence="1">Single-pass membrane protein</topology>
        <orientation evidence="1">Periplasmic side</orientation>
    </subcellularLocation>
</comment>
<keyword evidence="6" id="KW-1133">Transmembrane helix</keyword>
<comment type="similarity">
    <text evidence="2">Belongs to the thioredoxin family. DsbE subfamily.</text>
</comment>
<dbReference type="CDD" id="cd03010">
    <property type="entry name" value="TlpA_like_DsbE"/>
    <property type="match status" value="1"/>
</dbReference>
<evidence type="ECO:0000313" key="9">
    <source>
        <dbReference type="Proteomes" id="UP000315901"/>
    </source>
</evidence>
<dbReference type="InterPro" id="IPR050553">
    <property type="entry name" value="Thioredoxin_ResA/DsbE_sf"/>
</dbReference>
<dbReference type="GO" id="GO:0005886">
    <property type="term" value="C:plasma membrane"/>
    <property type="evidence" value="ECO:0007669"/>
    <property type="project" value="UniProtKB-SubCell"/>
</dbReference>
<proteinExistence type="inferred from homology"/>
<dbReference type="SUPFAM" id="SSF52833">
    <property type="entry name" value="Thioredoxin-like"/>
    <property type="match status" value="1"/>
</dbReference>
<name>A0A501X2Q8_9GAMM</name>
<keyword evidence="4" id="KW-1015">Disulfide bond</keyword>
<organism evidence="8 9">
    <name type="scientific">Maribrevibacterium harenarium</name>
    <dbReference type="NCBI Taxonomy" id="2589817"/>
    <lineage>
        <taxon>Bacteria</taxon>
        <taxon>Pseudomonadati</taxon>
        <taxon>Pseudomonadota</taxon>
        <taxon>Gammaproteobacteria</taxon>
        <taxon>Oceanospirillales</taxon>
        <taxon>Oceanospirillaceae</taxon>
        <taxon>Maribrevibacterium</taxon>
    </lineage>
</organism>
<dbReference type="InterPro" id="IPR017937">
    <property type="entry name" value="Thioredoxin_CS"/>
</dbReference>
<dbReference type="PROSITE" id="PS00194">
    <property type="entry name" value="THIOREDOXIN_1"/>
    <property type="match status" value="1"/>
</dbReference>
<accession>A0A501X2Q8</accession>
<dbReference type="InterPro" id="IPR013740">
    <property type="entry name" value="Redoxin"/>
</dbReference>
<evidence type="ECO:0000259" key="7">
    <source>
        <dbReference type="PROSITE" id="PS51352"/>
    </source>
</evidence>
<evidence type="ECO:0000256" key="1">
    <source>
        <dbReference type="ARBA" id="ARBA00004383"/>
    </source>
</evidence>
<dbReference type="PANTHER" id="PTHR42852">
    <property type="entry name" value="THIOL:DISULFIDE INTERCHANGE PROTEIN DSBE"/>
    <property type="match status" value="1"/>
</dbReference>
<dbReference type="PANTHER" id="PTHR42852:SF6">
    <property type="entry name" value="THIOL:DISULFIDE INTERCHANGE PROTEIN DSBE"/>
    <property type="match status" value="1"/>
</dbReference>
<dbReference type="NCBIfam" id="TIGR00385">
    <property type="entry name" value="dsbE"/>
    <property type="match status" value="1"/>
</dbReference>
<sequence>MRKALLFIPFGVFVVLGVLFYMQLGKDVHYMPSALVGKPLPEFQLVPLESSELVGHESLPKGPYLINFWATWCPSCSIEHEYLMALAAEGVPIVGIDYKDEADAAKQWLLDKGDPYAVVLQDEMGYFGVDMGVTGAPETFVVDSQGRVAYRHQGVVNEAVWQTLQGYMR</sequence>
<dbReference type="EMBL" id="VFRR01000004">
    <property type="protein sequence ID" value="TPE54733.1"/>
    <property type="molecule type" value="Genomic_DNA"/>
</dbReference>
<evidence type="ECO:0000256" key="3">
    <source>
        <dbReference type="ARBA" id="ARBA00022748"/>
    </source>
</evidence>
<evidence type="ECO:0000256" key="6">
    <source>
        <dbReference type="SAM" id="Phobius"/>
    </source>
</evidence>
<evidence type="ECO:0000256" key="4">
    <source>
        <dbReference type="ARBA" id="ARBA00023157"/>
    </source>
</evidence>
<keyword evidence="6" id="KW-0812">Transmembrane</keyword>
<keyword evidence="9" id="KW-1185">Reference proteome</keyword>
<comment type="caution">
    <text evidence="8">The sequence shown here is derived from an EMBL/GenBank/DDBJ whole genome shotgun (WGS) entry which is preliminary data.</text>
</comment>
<dbReference type="InterPro" id="IPR036249">
    <property type="entry name" value="Thioredoxin-like_sf"/>
</dbReference>
<dbReference type="Gene3D" id="3.40.30.10">
    <property type="entry name" value="Glutaredoxin"/>
    <property type="match status" value="1"/>
</dbReference>
<evidence type="ECO:0000256" key="2">
    <source>
        <dbReference type="ARBA" id="ARBA00007758"/>
    </source>
</evidence>
<dbReference type="InterPro" id="IPR004799">
    <property type="entry name" value="Periplasmic_diS_OxRdtase_DsbE"/>
</dbReference>
<dbReference type="Proteomes" id="UP000315901">
    <property type="component" value="Unassembled WGS sequence"/>
</dbReference>
<evidence type="ECO:0000313" key="8">
    <source>
        <dbReference type="EMBL" id="TPE54733.1"/>
    </source>
</evidence>
<evidence type="ECO:0000256" key="5">
    <source>
        <dbReference type="ARBA" id="ARBA00023284"/>
    </source>
</evidence>
<dbReference type="AlphaFoldDB" id="A0A501X2Q8"/>
<dbReference type="OrthoDB" id="9799347at2"/>
<feature type="transmembrane region" description="Helical" evidence="6">
    <location>
        <begin position="6"/>
        <end position="24"/>
    </location>
</feature>
<feature type="domain" description="Thioredoxin" evidence="7">
    <location>
        <begin position="34"/>
        <end position="169"/>
    </location>
</feature>